<reference evidence="2" key="1">
    <citation type="submission" date="2020-04" db="EMBL/GenBank/DDBJ databases">
        <authorList>
            <person name="Chiriac C."/>
            <person name="Salcher M."/>
            <person name="Ghai R."/>
            <person name="Kavagutti S V."/>
        </authorList>
    </citation>
    <scope>NUCLEOTIDE SEQUENCE</scope>
</reference>
<protein>
    <submittedName>
        <fullName evidence="2">Uncharacterized protein</fullName>
    </submittedName>
</protein>
<sequence length="112" mass="12901">MKVLHTETEVLTVKRYVLETPNDGIIHVREFYNQDGKVIDSIMRTKHGYELDDFNLTDQIWEFLDTLDSPEDEGPEYDGAGFTDADRVVNGQYRTTNNFPAENAENTNLENV</sequence>
<gene>
    <name evidence="2" type="ORF">UFOVP450_115</name>
</gene>
<accession>A0A6J5MAZ6</accession>
<name>A0A6J5MAZ6_9CAUD</name>
<evidence type="ECO:0000313" key="2">
    <source>
        <dbReference type="EMBL" id="CAB4143341.1"/>
    </source>
</evidence>
<feature type="region of interest" description="Disordered" evidence="1">
    <location>
        <begin position="67"/>
        <end position="86"/>
    </location>
</feature>
<dbReference type="EMBL" id="LR796421">
    <property type="protein sequence ID" value="CAB4143341.1"/>
    <property type="molecule type" value="Genomic_DNA"/>
</dbReference>
<proteinExistence type="predicted"/>
<evidence type="ECO:0000256" key="1">
    <source>
        <dbReference type="SAM" id="MobiDB-lite"/>
    </source>
</evidence>
<organism evidence="2">
    <name type="scientific">uncultured Caudovirales phage</name>
    <dbReference type="NCBI Taxonomy" id="2100421"/>
    <lineage>
        <taxon>Viruses</taxon>
        <taxon>Duplodnaviria</taxon>
        <taxon>Heunggongvirae</taxon>
        <taxon>Uroviricota</taxon>
        <taxon>Caudoviricetes</taxon>
        <taxon>Peduoviridae</taxon>
        <taxon>Maltschvirus</taxon>
        <taxon>Maltschvirus maltsch</taxon>
    </lineage>
</organism>